<dbReference type="SUPFAM" id="SSF55277">
    <property type="entry name" value="GYF domain"/>
    <property type="match status" value="1"/>
</dbReference>
<feature type="compositionally biased region" description="Low complexity" evidence="1">
    <location>
        <begin position="282"/>
        <end position="294"/>
    </location>
</feature>
<feature type="region of interest" description="Disordered" evidence="1">
    <location>
        <begin position="259"/>
        <end position="322"/>
    </location>
</feature>
<feature type="compositionally biased region" description="Basic and acidic residues" evidence="1">
    <location>
        <begin position="259"/>
        <end position="274"/>
    </location>
</feature>
<feature type="region of interest" description="Disordered" evidence="1">
    <location>
        <begin position="1457"/>
        <end position="1487"/>
    </location>
</feature>
<feature type="region of interest" description="Disordered" evidence="1">
    <location>
        <begin position="147"/>
        <end position="243"/>
    </location>
</feature>
<feature type="domain" description="GYF" evidence="3">
    <location>
        <begin position="365"/>
        <end position="389"/>
    </location>
</feature>
<dbReference type="GO" id="GO:0005829">
    <property type="term" value="C:cytosol"/>
    <property type="evidence" value="ECO:0007669"/>
    <property type="project" value="TreeGrafter"/>
</dbReference>
<feature type="compositionally biased region" description="Basic and acidic residues" evidence="1">
    <location>
        <begin position="845"/>
        <end position="866"/>
    </location>
</feature>
<dbReference type="PANTHER" id="PTHR14445:SF36">
    <property type="entry name" value="FI03272P-RELATED"/>
    <property type="match status" value="1"/>
</dbReference>
<feature type="compositionally biased region" description="Low complexity" evidence="1">
    <location>
        <begin position="895"/>
        <end position="933"/>
    </location>
</feature>
<dbReference type="InterPro" id="IPR003169">
    <property type="entry name" value="GYF"/>
</dbReference>
<keyword evidence="2" id="KW-1133">Transmembrane helix</keyword>
<feature type="compositionally biased region" description="Polar residues" evidence="1">
    <location>
        <begin position="429"/>
        <end position="447"/>
    </location>
</feature>
<dbReference type="InterPro" id="IPR051640">
    <property type="entry name" value="GRB10-interact_GYF"/>
</dbReference>
<feature type="region of interest" description="Disordered" evidence="1">
    <location>
        <begin position="812"/>
        <end position="1036"/>
    </location>
</feature>
<feature type="compositionally biased region" description="Basic and acidic residues" evidence="1">
    <location>
        <begin position="1461"/>
        <end position="1480"/>
    </location>
</feature>
<feature type="compositionally biased region" description="Low complexity" evidence="1">
    <location>
        <begin position="1003"/>
        <end position="1023"/>
    </location>
</feature>
<dbReference type="PANTHER" id="PTHR14445">
    <property type="entry name" value="GRB10 INTERACTING GYF PROTEIN"/>
    <property type="match status" value="1"/>
</dbReference>
<comment type="caution">
    <text evidence="4">The sequence shown here is derived from an EMBL/GenBank/DDBJ whole genome shotgun (WGS) entry which is preliminary data.</text>
</comment>
<proteinExistence type="predicted"/>
<feature type="compositionally biased region" description="Low complexity" evidence="1">
    <location>
        <begin position="767"/>
        <end position="779"/>
    </location>
</feature>
<feature type="compositionally biased region" description="Polar residues" evidence="1">
    <location>
        <begin position="644"/>
        <end position="659"/>
    </location>
</feature>
<feature type="compositionally biased region" description="Low complexity" evidence="1">
    <location>
        <begin position="1187"/>
        <end position="1209"/>
    </location>
</feature>
<dbReference type="InterPro" id="IPR035445">
    <property type="entry name" value="GYF-like_dom_sf"/>
</dbReference>
<feature type="compositionally biased region" description="Low complexity" evidence="1">
    <location>
        <begin position="952"/>
        <end position="969"/>
    </location>
</feature>
<keyword evidence="2" id="KW-0472">Membrane</keyword>
<evidence type="ECO:0000256" key="1">
    <source>
        <dbReference type="SAM" id="MobiDB-lite"/>
    </source>
</evidence>
<feature type="region of interest" description="Disordered" evidence="1">
    <location>
        <begin position="1187"/>
        <end position="1214"/>
    </location>
</feature>
<sequence length="1487" mass="156777">MSTVHSMQTSMQFGPEWMRKPAKPHGPSPPPAAAPPAAGASSYSALVSPAPPPPAEKRDETHPFRYSREEMLKIYRDGGGKGGLGLEVERYEGIVRETASDPVGMREMSESEKKVRDRGYYPLFAGSLNSELRRRQSIDYLSPLSIQTTGERPRLPHNTSSGTGSPLRERFGGLGMRRRESSGECSSSIENTRIKRIEDQLSALPPRKLSLSSTQGPMSPRDTALPSPRTRLGHTPTFDGVLNGGESWVARRRASEAKAVARDADHHEGPNLEIREEDEDTNANANADSGGDAAPQEIPQAAVTASPPRDPPAASSQKPATEQLIKTDQMLLRLSFRMVPHLASEILLVYSGRTWIPRDSCKVSPFRADLMQKWFDDGYFTADLLMKRTHIDVDWVAVGELVEIARRSGSDKLFLAPPVPPGPPGLSRSADQSFPTPVEQNAFNSPLQPAPVRTLRSSTLDYAGSSHSDSPSSSFGAGRFGNGSPDSHGFGGRANNQYSTDPAVGGRFGVASDSSSALRRNTFGDEPVYGVNGSYSPSQGPWQASSSNPLAPSFDALNGGFGSSSNLTGLGQGNSFSHIRAQESAFGDAAPANFQDFMGSQQLGGAPFGPGQQYTHLPYTPPQPVAATPSLFGQPAKPTLPQPVAQSSGLPAAPTQSPWGTIPESSAVRRAAPFDTGRPATNNNGPTTPIQTSPWGAATQTNEPPTHWFAASHGVIEEHWQEERGHSLTFSNVGQHNQQFTSVPDDGPKAPAVATETVQLPPETSEPEVPATVKPAATPATPPQPVKARTKSNAQQPIAQAPITPVIPAAESTPAVAPVPPKAAWSKEEEAKRPKPSGVTLSLRDIQEAEAKKAEARKVAERDRAAAARASSSTAPSPEEAQPFTASWGLPTSQAGARAAPAKEPIAATSPTGGATGGSTAVWTNATKTAAAKKTMKEIQEEEEKRKKMATKETAAQAARRAYAESTTKAPPPQPAPGAAWTTVGAPKASNPAPAPVRPPIAPAASSTSTSVPRANGVAAARPAPAPAKAPTPRVEDYPATASHEFVRWLSDSLKGLNNSVNVEEIMSMLLSFPLDPDQSTVELISDLIYANSTTLDGRRFAAEFVSKRKADAASRPKGAAVSGAGAGKSISIADVVKAQPKPPAANEWGGFKVVNKKKKGGRSMHLPVIHHRRQVDDPLTNIFGTTTAATETTPATTVPTTTAATTTADDPLSDPLGGLTSALGSILSPIIPTTTSSSVVPSTTPSTTSTTPTTTTPTTTSTPTTPPVSTLPPTTVNVDVTSTTTPLGAQTSGTIPSSSSSASATPAATNHSAIAIGIGCTLVGLFALGLLISFFLRRWNRNRSRMQSRESINFNPDEFRQSAAVLKDDHSARFTEQKGYPESALRVPAMAPAGPGGYADARPYSTYSAYQQPQQMYAAPAPTSMYVPQQQQPQIYSPNPHHAYPTAAPTAAQQVAEAYRGGEDTDHMPNPHPVTHPDGEDAYGGI</sequence>
<feature type="transmembrane region" description="Helical" evidence="2">
    <location>
        <begin position="1314"/>
        <end position="1337"/>
    </location>
</feature>
<feature type="compositionally biased region" description="Basic and acidic residues" evidence="1">
    <location>
        <begin position="55"/>
        <end position="65"/>
    </location>
</feature>
<dbReference type="EMBL" id="JACAZH010000005">
    <property type="protein sequence ID" value="KAF7367313.1"/>
    <property type="molecule type" value="Genomic_DNA"/>
</dbReference>
<feature type="region of interest" description="Disordered" evidence="1">
    <location>
        <begin position="759"/>
        <end position="796"/>
    </location>
</feature>
<feature type="compositionally biased region" description="Pro residues" evidence="1">
    <location>
        <begin position="993"/>
        <end position="1002"/>
    </location>
</feature>
<evidence type="ECO:0000313" key="5">
    <source>
        <dbReference type="Proteomes" id="UP000623467"/>
    </source>
</evidence>
<name>A0A8H6YVS2_9AGAR</name>
<feature type="compositionally biased region" description="Basic and acidic residues" evidence="1">
    <location>
        <begin position="935"/>
        <end position="946"/>
    </location>
</feature>
<evidence type="ECO:0000259" key="3">
    <source>
        <dbReference type="Pfam" id="PF02213"/>
    </source>
</evidence>
<feature type="compositionally biased region" description="Low complexity" evidence="1">
    <location>
        <begin position="35"/>
        <end position="48"/>
    </location>
</feature>
<feature type="region of interest" description="Disordered" evidence="1">
    <location>
        <begin position="530"/>
        <end position="549"/>
    </location>
</feature>
<feature type="region of interest" description="Disordered" evidence="1">
    <location>
        <begin position="1234"/>
        <end position="1306"/>
    </location>
</feature>
<feature type="compositionally biased region" description="Pro residues" evidence="1">
    <location>
        <begin position="24"/>
        <end position="34"/>
    </location>
</feature>
<dbReference type="Pfam" id="PF02213">
    <property type="entry name" value="GYF"/>
    <property type="match status" value="1"/>
</dbReference>
<feature type="compositionally biased region" description="Polar residues" evidence="1">
    <location>
        <begin position="679"/>
        <end position="704"/>
    </location>
</feature>
<feature type="region of interest" description="Disordered" evidence="1">
    <location>
        <begin position="597"/>
        <end position="706"/>
    </location>
</feature>
<feature type="compositionally biased region" description="Polar residues" evidence="1">
    <location>
        <begin position="533"/>
        <end position="549"/>
    </location>
</feature>
<keyword evidence="2" id="KW-0812">Transmembrane</keyword>
<feature type="region of interest" description="Disordered" evidence="1">
    <location>
        <begin position="420"/>
        <end position="501"/>
    </location>
</feature>
<organism evidence="4 5">
    <name type="scientific">Mycena sanguinolenta</name>
    <dbReference type="NCBI Taxonomy" id="230812"/>
    <lineage>
        <taxon>Eukaryota</taxon>
        <taxon>Fungi</taxon>
        <taxon>Dikarya</taxon>
        <taxon>Basidiomycota</taxon>
        <taxon>Agaricomycotina</taxon>
        <taxon>Agaricomycetes</taxon>
        <taxon>Agaricomycetidae</taxon>
        <taxon>Agaricales</taxon>
        <taxon>Marasmiineae</taxon>
        <taxon>Mycenaceae</taxon>
        <taxon>Mycena</taxon>
    </lineage>
</organism>
<evidence type="ECO:0000313" key="4">
    <source>
        <dbReference type="EMBL" id="KAF7367313.1"/>
    </source>
</evidence>
<feature type="compositionally biased region" description="Polar residues" evidence="1">
    <location>
        <begin position="1"/>
        <end position="12"/>
    </location>
</feature>
<feature type="compositionally biased region" description="Basic and acidic residues" evidence="1">
    <location>
        <begin position="167"/>
        <end position="182"/>
    </location>
</feature>
<reference evidence="4" key="1">
    <citation type="submission" date="2020-05" db="EMBL/GenBank/DDBJ databases">
        <title>Mycena genomes resolve the evolution of fungal bioluminescence.</title>
        <authorList>
            <person name="Tsai I.J."/>
        </authorList>
    </citation>
    <scope>NUCLEOTIDE SEQUENCE</scope>
    <source>
        <strain evidence="4">160909Yilan</strain>
    </source>
</reference>
<feature type="compositionally biased region" description="Low complexity" evidence="1">
    <location>
        <begin position="465"/>
        <end position="474"/>
    </location>
</feature>
<feature type="region of interest" description="Disordered" evidence="1">
    <location>
        <begin position="1"/>
        <end position="65"/>
    </location>
</feature>
<dbReference type="Proteomes" id="UP000623467">
    <property type="component" value="Unassembled WGS sequence"/>
</dbReference>
<dbReference type="OrthoDB" id="6415790at2759"/>
<accession>A0A8H6YVS2</accession>
<evidence type="ECO:0000256" key="2">
    <source>
        <dbReference type="SAM" id="Phobius"/>
    </source>
</evidence>
<gene>
    <name evidence="4" type="ORF">MSAN_00793400</name>
</gene>
<keyword evidence="5" id="KW-1185">Reference proteome</keyword>
<feature type="compositionally biased region" description="Low complexity" evidence="1">
    <location>
        <begin position="867"/>
        <end position="881"/>
    </location>
</feature>
<feature type="compositionally biased region" description="Low complexity" evidence="1">
    <location>
        <begin position="1234"/>
        <end position="1264"/>
    </location>
</feature>
<feature type="compositionally biased region" description="Low complexity" evidence="1">
    <location>
        <begin position="1272"/>
        <end position="1306"/>
    </location>
</feature>
<protein>
    <submittedName>
        <fullName evidence="4">GYF domain-containing protein</fullName>
    </submittedName>
</protein>